<evidence type="ECO:0000256" key="6">
    <source>
        <dbReference type="ARBA" id="ARBA00023136"/>
    </source>
</evidence>
<comment type="caution">
    <text evidence="9">The sequence shown here is derived from an EMBL/GenBank/DDBJ whole genome shotgun (WGS) entry which is preliminary data.</text>
</comment>
<keyword evidence="10" id="KW-1185">Reference proteome</keyword>
<evidence type="ECO:0000256" key="4">
    <source>
        <dbReference type="ARBA" id="ARBA00022692"/>
    </source>
</evidence>
<evidence type="ECO:0000256" key="2">
    <source>
        <dbReference type="ARBA" id="ARBA00022448"/>
    </source>
</evidence>
<dbReference type="InterPro" id="IPR035906">
    <property type="entry name" value="MetI-like_sf"/>
</dbReference>
<dbReference type="InterPro" id="IPR000515">
    <property type="entry name" value="MetI-like"/>
</dbReference>
<dbReference type="Proteomes" id="UP001072034">
    <property type="component" value="Unassembled WGS sequence"/>
</dbReference>
<dbReference type="PROSITE" id="PS50928">
    <property type="entry name" value="ABC_TM1"/>
    <property type="match status" value="1"/>
</dbReference>
<evidence type="ECO:0000256" key="1">
    <source>
        <dbReference type="ARBA" id="ARBA00004651"/>
    </source>
</evidence>
<feature type="transmembrane region" description="Helical" evidence="7">
    <location>
        <begin position="21"/>
        <end position="47"/>
    </location>
</feature>
<dbReference type="PANTHER" id="PTHR30193">
    <property type="entry name" value="ABC TRANSPORTER PERMEASE PROTEIN"/>
    <property type="match status" value="1"/>
</dbReference>
<proteinExistence type="inferred from homology"/>
<comment type="subcellular location">
    <subcellularLocation>
        <location evidence="1 7">Cell membrane</location>
        <topology evidence="1 7">Multi-pass membrane protein</topology>
    </subcellularLocation>
</comment>
<evidence type="ECO:0000313" key="9">
    <source>
        <dbReference type="EMBL" id="MCZ0857480.1"/>
    </source>
</evidence>
<name>A0ABT4I6X6_9ACTO</name>
<feature type="transmembrane region" description="Helical" evidence="7">
    <location>
        <begin position="273"/>
        <end position="293"/>
    </location>
</feature>
<dbReference type="InterPro" id="IPR051393">
    <property type="entry name" value="ABC_transporter_permease"/>
</dbReference>
<evidence type="ECO:0000256" key="7">
    <source>
        <dbReference type="RuleBase" id="RU363032"/>
    </source>
</evidence>
<feature type="transmembrane region" description="Helical" evidence="7">
    <location>
        <begin position="119"/>
        <end position="138"/>
    </location>
</feature>
<feature type="transmembrane region" description="Helical" evidence="7">
    <location>
        <begin position="84"/>
        <end position="107"/>
    </location>
</feature>
<feature type="transmembrane region" description="Helical" evidence="7">
    <location>
        <begin position="222"/>
        <end position="242"/>
    </location>
</feature>
<keyword evidence="4 7" id="KW-0812">Transmembrane</keyword>
<keyword evidence="5 7" id="KW-1133">Transmembrane helix</keyword>
<accession>A0ABT4I6X6</accession>
<organism evidence="9 10">
    <name type="scientific">Actinomyces israelii</name>
    <dbReference type="NCBI Taxonomy" id="1659"/>
    <lineage>
        <taxon>Bacteria</taxon>
        <taxon>Bacillati</taxon>
        <taxon>Actinomycetota</taxon>
        <taxon>Actinomycetes</taxon>
        <taxon>Actinomycetales</taxon>
        <taxon>Actinomycetaceae</taxon>
        <taxon>Actinomyces</taxon>
    </lineage>
</organism>
<dbReference type="SUPFAM" id="SSF161098">
    <property type="entry name" value="MetI-like"/>
    <property type="match status" value="1"/>
</dbReference>
<evidence type="ECO:0000259" key="8">
    <source>
        <dbReference type="PROSITE" id="PS50928"/>
    </source>
</evidence>
<evidence type="ECO:0000313" key="10">
    <source>
        <dbReference type="Proteomes" id="UP001072034"/>
    </source>
</evidence>
<sequence>MSTDRRKGRRSALRREARQAWLMSSPALILLLLFMGIPILLTFLLSFTNARLISPRPPSFVGLNNFIRAFTGDSSFIRSLTNTALFALVVVPCQSALALALAILVNAKVKGVTAFRTMIFMPVVTSMVVVSILWSFFYEDDGLFNSALNTITGGAWTAVAWLNNPGTAMPAIIVLSIWQAVGLHMIIWLSGLQGIDPALYEAADLDGAGGWQRFRYVTWPGLRSTMVFILVTITIAALGLFVQVDVMTSGGPQDATSTLVYHAVRKGYREQDMGYGSAISLIFFLAVLAISLIQRRLTREKD</sequence>
<dbReference type="EMBL" id="JAPTMY010000008">
    <property type="protein sequence ID" value="MCZ0857480.1"/>
    <property type="molecule type" value="Genomic_DNA"/>
</dbReference>
<dbReference type="RefSeq" id="WP_043559275.1">
    <property type="nucleotide sequence ID" value="NZ_CAJPNG010000031.1"/>
</dbReference>
<protein>
    <submittedName>
        <fullName evidence="9">Sugar ABC transporter permease</fullName>
    </submittedName>
</protein>
<dbReference type="CDD" id="cd06261">
    <property type="entry name" value="TM_PBP2"/>
    <property type="match status" value="1"/>
</dbReference>
<keyword evidence="2 7" id="KW-0813">Transport</keyword>
<evidence type="ECO:0000256" key="5">
    <source>
        <dbReference type="ARBA" id="ARBA00022989"/>
    </source>
</evidence>
<dbReference type="Pfam" id="PF00528">
    <property type="entry name" value="BPD_transp_1"/>
    <property type="match status" value="1"/>
</dbReference>
<feature type="transmembrane region" description="Helical" evidence="7">
    <location>
        <begin position="168"/>
        <end position="189"/>
    </location>
</feature>
<reference evidence="9" key="1">
    <citation type="submission" date="2022-10" db="EMBL/GenBank/DDBJ databases">
        <title>Genome sequence of Actinomyces israelii ATCC 10048.</title>
        <authorList>
            <person name="Watt R.M."/>
            <person name="Tong W.M."/>
        </authorList>
    </citation>
    <scope>NUCLEOTIDE SEQUENCE</scope>
    <source>
        <strain evidence="9">ATCC 10048</strain>
    </source>
</reference>
<comment type="similarity">
    <text evidence="7">Belongs to the binding-protein-dependent transport system permease family.</text>
</comment>
<evidence type="ECO:0000256" key="3">
    <source>
        <dbReference type="ARBA" id="ARBA00022475"/>
    </source>
</evidence>
<gene>
    <name evidence="9" type="ORF">OHJ16_05415</name>
</gene>
<keyword evidence="6 7" id="KW-0472">Membrane</keyword>
<dbReference type="PANTHER" id="PTHR30193:SF37">
    <property type="entry name" value="INNER MEMBRANE ABC TRANSPORTER PERMEASE PROTEIN YCJO"/>
    <property type="match status" value="1"/>
</dbReference>
<feature type="domain" description="ABC transmembrane type-1" evidence="8">
    <location>
        <begin position="80"/>
        <end position="294"/>
    </location>
</feature>
<keyword evidence="3" id="KW-1003">Cell membrane</keyword>
<dbReference type="Gene3D" id="1.10.3720.10">
    <property type="entry name" value="MetI-like"/>
    <property type="match status" value="1"/>
</dbReference>